<name>A0A2U2MXW5_9GAMM</name>
<proteinExistence type="predicted"/>
<dbReference type="Proteomes" id="UP000245474">
    <property type="component" value="Unassembled WGS sequence"/>
</dbReference>
<dbReference type="Gene3D" id="3.90.660.10">
    <property type="match status" value="1"/>
</dbReference>
<dbReference type="Gene3D" id="3.50.50.60">
    <property type="entry name" value="FAD/NAD(P)-binding domain"/>
    <property type="match status" value="1"/>
</dbReference>
<feature type="domain" description="Amine oxidase" evidence="1">
    <location>
        <begin position="103"/>
        <end position="319"/>
    </location>
</feature>
<dbReference type="AlphaFoldDB" id="A0A2U2MXW5"/>
<evidence type="ECO:0000313" key="2">
    <source>
        <dbReference type="EMBL" id="PWG61667.1"/>
    </source>
</evidence>
<gene>
    <name evidence="2" type="ORF">DEM34_15445</name>
</gene>
<dbReference type="Pfam" id="PF13450">
    <property type="entry name" value="NAD_binding_8"/>
    <property type="match status" value="1"/>
</dbReference>
<dbReference type="SUPFAM" id="SSF51905">
    <property type="entry name" value="FAD/NAD(P)-binding domain"/>
    <property type="match status" value="1"/>
</dbReference>
<dbReference type="GO" id="GO:0016491">
    <property type="term" value="F:oxidoreductase activity"/>
    <property type="evidence" value="ECO:0007669"/>
    <property type="project" value="InterPro"/>
</dbReference>
<accession>A0A2U2MXW5</accession>
<dbReference type="OrthoDB" id="5792777at2"/>
<dbReference type="PANTHER" id="PTHR16128:SF5">
    <property type="entry name" value="FAD_NAD(P)-BINDING OXIDOREDUCTASE FAMILY PROTEIN"/>
    <property type="match status" value="1"/>
</dbReference>
<dbReference type="PANTHER" id="PTHR16128">
    <property type="entry name" value="FAD/NAD(P)-BINDING OXIDOREDUCTASE FAMILY PROTEIN"/>
    <property type="match status" value="1"/>
</dbReference>
<evidence type="ECO:0000259" key="1">
    <source>
        <dbReference type="Pfam" id="PF01593"/>
    </source>
</evidence>
<reference evidence="2 3" key="1">
    <citation type="submission" date="2018-05" db="EMBL/GenBank/DDBJ databases">
        <title>Spiribacter halobius sp. nov., a moderately halophilic bacterium isolated from marine solar saltern.</title>
        <authorList>
            <person name="Zheng W.-S."/>
            <person name="Lu D.-C."/>
            <person name="Du Z.-J."/>
        </authorList>
    </citation>
    <scope>NUCLEOTIDE SEQUENCE [LARGE SCALE GENOMIC DNA]</scope>
    <source>
        <strain evidence="2 3">E85</strain>
    </source>
</reference>
<sequence>MRIAIIGAGVAGLAAAQRLRTAGLAPVVLDKGRGPGGRTVSKRTPLGAVDLGAQYFTARHPAFREAVARWQRDGVVAEWPVAPRVLPEGRVAAGGPRYLACPRMSMLARHLAEGLDLRLAVRVAGLRSGAAGWTLETDTQGVLGPFDRVLVTAPAPQTRELLEGVAPALAEAAARAGMAPCWSLAVALETPLPALPDAAFVNAGSLGWIARSGSRPGRMHEAECWALHGSPAWSAGMLEADGETVTNALLDALATLAGERPRCLAAVPHRWRYARATAPLEWPAGYVADGALLVAGDWVADGRVEGAWLSGGAAADALLEGAGLASARG</sequence>
<dbReference type="RefSeq" id="WP_109679732.1">
    <property type="nucleotide sequence ID" value="NZ_CP086615.1"/>
</dbReference>
<organism evidence="2 3">
    <name type="scientific">Sediminicurvatus halobius</name>
    <dbReference type="NCBI Taxonomy" id="2182432"/>
    <lineage>
        <taxon>Bacteria</taxon>
        <taxon>Pseudomonadati</taxon>
        <taxon>Pseudomonadota</taxon>
        <taxon>Gammaproteobacteria</taxon>
        <taxon>Chromatiales</taxon>
        <taxon>Ectothiorhodospiraceae</taxon>
        <taxon>Sediminicurvatus</taxon>
    </lineage>
</organism>
<dbReference type="InterPro" id="IPR002937">
    <property type="entry name" value="Amino_oxidase"/>
</dbReference>
<dbReference type="InterPro" id="IPR036188">
    <property type="entry name" value="FAD/NAD-bd_sf"/>
</dbReference>
<comment type="caution">
    <text evidence="2">The sequence shown here is derived from an EMBL/GenBank/DDBJ whole genome shotgun (WGS) entry which is preliminary data.</text>
</comment>
<evidence type="ECO:0000313" key="3">
    <source>
        <dbReference type="Proteomes" id="UP000245474"/>
    </source>
</evidence>
<dbReference type="EMBL" id="QFFI01000029">
    <property type="protein sequence ID" value="PWG61667.1"/>
    <property type="molecule type" value="Genomic_DNA"/>
</dbReference>
<protein>
    <submittedName>
        <fullName evidence="2">NAD/FAD-dependent oxidoreductase</fullName>
    </submittedName>
</protein>
<keyword evidence="3" id="KW-1185">Reference proteome</keyword>
<dbReference type="Pfam" id="PF01593">
    <property type="entry name" value="Amino_oxidase"/>
    <property type="match status" value="1"/>
</dbReference>